<dbReference type="AlphaFoldDB" id="A0AAE1GCN1"/>
<keyword evidence="3" id="KW-1185">Reference proteome</keyword>
<evidence type="ECO:0000313" key="2">
    <source>
        <dbReference type="EMBL" id="KAK3889415.1"/>
    </source>
</evidence>
<evidence type="ECO:0000313" key="3">
    <source>
        <dbReference type="Proteomes" id="UP001286313"/>
    </source>
</evidence>
<evidence type="ECO:0000256" key="1">
    <source>
        <dbReference type="SAM" id="MobiDB-lite"/>
    </source>
</evidence>
<comment type="caution">
    <text evidence="2">The sequence shown here is derived from an EMBL/GenBank/DDBJ whole genome shotgun (WGS) entry which is preliminary data.</text>
</comment>
<protein>
    <submittedName>
        <fullName evidence="2">Uncharacterized protein</fullName>
    </submittedName>
</protein>
<gene>
    <name evidence="2" type="ORF">Pcinc_006579</name>
</gene>
<proteinExistence type="predicted"/>
<feature type="compositionally biased region" description="Polar residues" evidence="1">
    <location>
        <begin position="101"/>
        <end position="117"/>
    </location>
</feature>
<dbReference type="EMBL" id="JAWQEG010000487">
    <property type="protein sequence ID" value="KAK3889415.1"/>
    <property type="molecule type" value="Genomic_DNA"/>
</dbReference>
<reference evidence="2" key="1">
    <citation type="submission" date="2023-10" db="EMBL/GenBank/DDBJ databases">
        <title>Genome assemblies of two species of porcelain crab, Petrolisthes cinctipes and Petrolisthes manimaculis (Anomura: Porcellanidae).</title>
        <authorList>
            <person name="Angst P."/>
        </authorList>
    </citation>
    <scope>NUCLEOTIDE SEQUENCE</scope>
    <source>
        <strain evidence="2">PB745_01</strain>
        <tissue evidence="2">Gill</tissue>
    </source>
</reference>
<dbReference type="Proteomes" id="UP001286313">
    <property type="component" value="Unassembled WGS sequence"/>
</dbReference>
<name>A0AAE1GCN1_PETCI</name>
<feature type="region of interest" description="Disordered" evidence="1">
    <location>
        <begin position="94"/>
        <end position="125"/>
    </location>
</feature>
<accession>A0AAE1GCN1</accession>
<sequence length="125" mass="13607">MNHVSKRIGTRLRKLKKEMMTTITTKAGKEMRRSLLSGLSQLTENTINKMTSYFGKAVLGEKVSLLPNTMQSRQMTDPSITIALQASTPDVFSGGVKLTGPSHTGSIGQKMDTSPRSLPNIVEPS</sequence>
<organism evidence="2 3">
    <name type="scientific">Petrolisthes cinctipes</name>
    <name type="common">Flat porcelain crab</name>
    <dbReference type="NCBI Taxonomy" id="88211"/>
    <lineage>
        <taxon>Eukaryota</taxon>
        <taxon>Metazoa</taxon>
        <taxon>Ecdysozoa</taxon>
        <taxon>Arthropoda</taxon>
        <taxon>Crustacea</taxon>
        <taxon>Multicrustacea</taxon>
        <taxon>Malacostraca</taxon>
        <taxon>Eumalacostraca</taxon>
        <taxon>Eucarida</taxon>
        <taxon>Decapoda</taxon>
        <taxon>Pleocyemata</taxon>
        <taxon>Anomura</taxon>
        <taxon>Galatheoidea</taxon>
        <taxon>Porcellanidae</taxon>
        <taxon>Petrolisthes</taxon>
    </lineage>
</organism>